<dbReference type="InterPro" id="IPR005247">
    <property type="entry name" value="YbhB_YbcL/LppC-like"/>
</dbReference>
<name>A0A2H0TCP9_9BACT</name>
<dbReference type="NCBIfam" id="TIGR00481">
    <property type="entry name" value="YbhB/YbcL family Raf kinase inhibitor-like protein"/>
    <property type="match status" value="1"/>
</dbReference>
<evidence type="ECO:0000256" key="1">
    <source>
        <dbReference type="SAM" id="MobiDB-lite"/>
    </source>
</evidence>
<dbReference type="Proteomes" id="UP000231503">
    <property type="component" value="Unassembled WGS sequence"/>
</dbReference>
<evidence type="ECO:0000313" key="2">
    <source>
        <dbReference type="EMBL" id="PIR69323.1"/>
    </source>
</evidence>
<dbReference type="PANTHER" id="PTHR30289">
    <property type="entry name" value="UNCHARACTERIZED PROTEIN YBCL-RELATED"/>
    <property type="match status" value="1"/>
</dbReference>
<dbReference type="Pfam" id="PF01161">
    <property type="entry name" value="PBP"/>
    <property type="match status" value="1"/>
</dbReference>
<dbReference type="CDD" id="cd00865">
    <property type="entry name" value="PEBP_bact_arch"/>
    <property type="match status" value="1"/>
</dbReference>
<feature type="region of interest" description="Disordered" evidence="1">
    <location>
        <begin position="74"/>
        <end position="96"/>
    </location>
</feature>
<dbReference type="AlphaFoldDB" id="A0A2H0TCP9"/>
<dbReference type="PANTHER" id="PTHR30289:SF1">
    <property type="entry name" value="PEBP (PHOSPHATIDYLETHANOLAMINE-BINDING PROTEIN) FAMILY PROTEIN"/>
    <property type="match status" value="1"/>
</dbReference>
<dbReference type="Gene3D" id="3.90.280.10">
    <property type="entry name" value="PEBP-like"/>
    <property type="match status" value="1"/>
</dbReference>
<sequence length="148" mass="16308">MQLTSPVFEHNGKIPSLYTCDSENISPPLAILDVPEEAKSLVLIMDDPDAIKPAGKVWDHWIIWNIPPGTEEIKEGEEPDGVFGTGSGNNKGYRGPCPPDGEHRYYFKLYALDTELDIPEGSTKGQVEGAMNGHILTQTELIGLYVRN</sequence>
<evidence type="ECO:0000313" key="3">
    <source>
        <dbReference type="Proteomes" id="UP000231503"/>
    </source>
</evidence>
<dbReference type="SUPFAM" id="SSF49777">
    <property type="entry name" value="PEBP-like"/>
    <property type="match status" value="1"/>
</dbReference>
<accession>A0A2H0TCP9</accession>
<dbReference type="InterPro" id="IPR036610">
    <property type="entry name" value="PEBP-like_sf"/>
</dbReference>
<gene>
    <name evidence="2" type="ORF">COU47_04440</name>
</gene>
<proteinExistence type="predicted"/>
<protein>
    <submittedName>
        <fullName evidence="2">YbhB/YbcL family Raf kinase inhibitor-like protein</fullName>
    </submittedName>
</protein>
<dbReference type="EMBL" id="PFCO01000009">
    <property type="protein sequence ID" value="PIR69323.1"/>
    <property type="molecule type" value="Genomic_DNA"/>
</dbReference>
<reference evidence="3" key="1">
    <citation type="submission" date="2017-09" db="EMBL/GenBank/DDBJ databases">
        <title>Depth-based differentiation of microbial function through sediment-hosted aquifers and enrichment of novel symbionts in the deep terrestrial subsurface.</title>
        <authorList>
            <person name="Probst A.J."/>
            <person name="Ladd B."/>
            <person name="Jarett J.K."/>
            <person name="Geller-Mcgrath D.E."/>
            <person name="Sieber C.M.K."/>
            <person name="Emerson J.B."/>
            <person name="Anantharaman K."/>
            <person name="Thomas B.C."/>
            <person name="Malmstrom R."/>
            <person name="Stieglmeier M."/>
            <person name="Klingl A."/>
            <person name="Woyke T."/>
            <person name="Ryan C.M."/>
            <person name="Banfield J.F."/>
        </authorList>
    </citation>
    <scope>NUCLEOTIDE SEQUENCE [LARGE SCALE GENOMIC DNA]</scope>
</reference>
<organism evidence="2 3">
    <name type="scientific">Candidatus Niyogibacteria bacterium CG10_big_fil_rev_8_21_14_0_10_46_36</name>
    <dbReference type="NCBI Taxonomy" id="1974726"/>
    <lineage>
        <taxon>Bacteria</taxon>
        <taxon>Candidatus Niyogiibacteriota</taxon>
    </lineage>
</organism>
<dbReference type="InterPro" id="IPR008914">
    <property type="entry name" value="PEBP"/>
</dbReference>
<comment type="caution">
    <text evidence="2">The sequence shown here is derived from an EMBL/GenBank/DDBJ whole genome shotgun (WGS) entry which is preliminary data.</text>
</comment>